<protein>
    <submittedName>
        <fullName evidence="2">Uncharacterized protein</fullName>
    </submittedName>
</protein>
<feature type="transmembrane region" description="Helical" evidence="1">
    <location>
        <begin position="64"/>
        <end position="86"/>
    </location>
</feature>
<keyword evidence="1" id="KW-0472">Membrane</keyword>
<sequence length="183" mass="20138">MHLSYPFRHHWALASSAGAGAASSTTAAAWTVSGSASAVGTARASEVSRRVRGMMKRILTWPGLAWVGGSLWIREWVCWGLFLVFSRWCTRMAMERVVVVEMEGSIYIVSSRIFPEPSVLEMGMANGLRIGTILVFVSPRSAAPFSTELRVSSDLWWCCDADADADAERVVVEEGYVPMVIQF</sequence>
<dbReference type="AlphaFoldDB" id="A0A8T8XC18"/>
<evidence type="ECO:0000313" key="3">
    <source>
        <dbReference type="Proteomes" id="UP000249497"/>
    </source>
</evidence>
<evidence type="ECO:0000313" key="2">
    <source>
        <dbReference type="EMBL" id="RAH85783.1"/>
    </source>
</evidence>
<evidence type="ECO:0000256" key="1">
    <source>
        <dbReference type="SAM" id="Phobius"/>
    </source>
</evidence>
<reference evidence="2 3" key="1">
    <citation type="submission" date="2018-02" db="EMBL/GenBank/DDBJ databases">
        <title>The genomes of Aspergillus section Nigri reveals drivers in fungal speciation.</title>
        <authorList>
            <consortium name="DOE Joint Genome Institute"/>
            <person name="Vesth T.C."/>
            <person name="Nybo J."/>
            <person name="Theobald S."/>
            <person name="Brandl J."/>
            <person name="Frisvad J.C."/>
            <person name="Nielsen K.F."/>
            <person name="Lyhne E.K."/>
            <person name="Kogle M.E."/>
            <person name="Kuo A."/>
            <person name="Riley R."/>
            <person name="Clum A."/>
            <person name="Nolan M."/>
            <person name="Lipzen A."/>
            <person name="Salamov A."/>
            <person name="Henrissat B."/>
            <person name="Wiebenga A."/>
            <person name="De vries R.P."/>
            <person name="Grigoriev I.V."/>
            <person name="Mortensen U.H."/>
            <person name="Andersen M.R."/>
            <person name="Baker S.E."/>
        </authorList>
    </citation>
    <scope>NUCLEOTIDE SEQUENCE [LARGE SCALE GENOMIC DNA]</scope>
    <source>
        <strain evidence="2 3">CBS 114.51</strain>
    </source>
</reference>
<dbReference type="EMBL" id="KZ824774">
    <property type="protein sequence ID" value="RAH85783.1"/>
    <property type="molecule type" value="Genomic_DNA"/>
</dbReference>
<dbReference type="RefSeq" id="XP_025531677.1">
    <property type="nucleotide sequence ID" value="XM_025666466.1"/>
</dbReference>
<keyword evidence="1" id="KW-0812">Transmembrane</keyword>
<accession>A0A8T8XC18</accession>
<organism evidence="2 3">
    <name type="scientific">Aspergillus japonicus CBS 114.51</name>
    <dbReference type="NCBI Taxonomy" id="1448312"/>
    <lineage>
        <taxon>Eukaryota</taxon>
        <taxon>Fungi</taxon>
        <taxon>Dikarya</taxon>
        <taxon>Ascomycota</taxon>
        <taxon>Pezizomycotina</taxon>
        <taxon>Eurotiomycetes</taxon>
        <taxon>Eurotiomycetidae</taxon>
        <taxon>Eurotiales</taxon>
        <taxon>Aspergillaceae</taxon>
        <taxon>Aspergillus</taxon>
        <taxon>Aspergillus subgen. Circumdati</taxon>
    </lineage>
</organism>
<name>A0A8T8XC18_ASPJA</name>
<dbReference type="Proteomes" id="UP000249497">
    <property type="component" value="Unassembled WGS sequence"/>
</dbReference>
<gene>
    <name evidence="2" type="ORF">BO86DRAFT_166243</name>
</gene>
<keyword evidence="1" id="KW-1133">Transmembrane helix</keyword>
<dbReference type="GeneID" id="37170158"/>
<proteinExistence type="predicted"/>
<keyword evidence="3" id="KW-1185">Reference proteome</keyword>